<dbReference type="STRING" id="119641.SAMN05421842_10258"/>
<dbReference type="AlphaFoldDB" id="A0A1I1HYS1"/>
<feature type="region of interest" description="Disordered" evidence="1">
    <location>
        <begin position="1"/>
        <end position="28"/>
    </location>
</feature>
<protein>
    <submittedName>
        <fullName evidence="3">Peptidoglycan/xylan/chitin deacetylase, PgdA/CDA1 family</fullName>
    </submittedName>
</protein>
<dbReference type="PROSITE" id="PS51677">
    <property type="entry name" value="NODB"/>
    <property type="match status" value="1"/>
</dbReference>
<keyword evidence="4" id="KW-1185">Reference proteome</keyword>
<organism evidence="3 4">
    <name type="scientific">Clostridium uliginosum</name>
    <dbReference type="NCBI Taxonomy" id="119641"/>
    <lineage>
        <taxon>Bacteria</taxon>
        <taxon>Bacillati</taxon>
        <taxon>Bacillota</taxon>
        <taxon>Clostridia</taxon>
        <taxon>Eubacteriales</taxon>
        <taxon>Clostridiaceae</taxon>
        <taxon>Clostridium</taxon>
    </lineage>
</organism>
<dbReference type="PANTHER" id="PTHR10587">
    <property type="entry name" value="GLYCOSYL TRANSFERASE-RELATED"/>
    <property type="match status" value="1"/>
</dbReference>
<dbReference type="InterPro" id="IPR011330">
    <property type="entry name" value="Glyco_hydro/deAcase_b/a-brl"/>
</dbReference>
<accession>A0A1I1HYS1</accession>
<dbReference type="Proteomes" id="UP000199263">
    <property type="component" value="Unassembled WGS sequence"/>
</dbReference>
<evidence type="ECO:0000259" key="2">
    <source>
        <dbReference type="PROSITE" id="PS51677"/>
    </source>
</evidence>
<gene>
    <name evidence="3" type="ORF">SAMN05421842_10258</name>
</gene>
<sequence length="275" mass="30963">MKRQSNVLGSTSTKEDYKNSSDKLINQNSTNKLSNVPIYLPILGESKNLTKKEKENMKRWRNGIIELAKKNKTSVYINGSTEKKQIALTFDDGPDGIVTPKILDVLKAENVRASFFFIGKNVILYPEVVKRAYNEGNLILNHSLTHVDLSNKKAEVIDSEIESTGDRIFSLINKRPAIIRPPYGALSQNSIDEIVKNNYKIVIWSIDTLDWSQKESSNITKNVLDNARDGDIVLMHSDGDKKATLEALPVIIEGLKKKGYKIVTLDELLNIKAYQ</sequence>
<dbReference type="SUPFAM" id="SSF88713">
    <property type="entry name" value="Glycoside hydrolase/deacetylase"/>
    <property type="match status" value="1"/>
</dbReference>
<proteinExistence type="predicted"/>
<dbReference type="Pfam" id="PF01522">
    <property type="entry name" value="Polysacc_deac_1"/>
    <property type="match status" value="1"/>
</dbReference>
<dbReference type="InterPro" id="IPR050248">
    <property type="entry name" value="Polysacc_deacetylase_ArnD"/>
</dbReference>
<evidence type="ECO:0000256" key="1">
    <source>
        <dbReference type="SAM" id="MobiDB-lite"/>
    </source>
</evidence>
<dbReference type="Gene3D" id="3.20.20.370">
    <property type="entry name" value="Glycoside hydrolase/deacetylase"/>
    <property type="match status" value="1"/>
</dbReference>
<feature type="domain" description="NodB homology" evidence="2">
    <location>
        <begin position="84"/>
        <end position="263"/>
    </location>
</feature>
<dbReference type="GO" id="GO:0005975">
    <property type="term" value="P:carbohydrate metabolic process"/>
    <property type="evidence" value="ECO:0007669"/>
    <property type="project" value="InterPro"/>
</dbReference>
<dbReference type="EMBL" id="FOMG01000002">
    <property type="protein sequence ID" value="SFC29036.1"/>
    <property type="molecule type" value="Genomic_DNA"/>
</dbReference>
<dbReference type="InterPro" id="IPR002509">
    <property type="entry name" value="NODB_dom"/>
</dbReference>
<reference evidence="3 4" key="1">
    <citation type="submission" date="2016-10" db="EMBL/GenBank/DDBJ databases">
        <authorList>
            <person name="de Groot N.N."/>
        </authorList>
    </citation>
    <scope>NUCLEOTIDE SEQUENCE [LARGE SCALE GENOMIC DNA]</scope>
    <source>
        <strain evidence="3 4">DSM 12992</strain>
    </source>
</reference>
<evidence type="ECO:0000313" key="4">
    <source>
        <dbReference type="Proteomes" id="UP000199263"/>
    </source>
</evidence>
<dbReference type="GO" id="GO:0016810">
    <property type="term" value="F:hydrolase activity, acting on carbon-nitrogen (but not peptide) bonds"/>
    <property type="evidence" value="ECO:0007669"/>
    <property type="project" value="InterPro"/>
</dbReference>
<name>A0A1I1HYS1_9CLOT</name>
<dbReference type="RefSeq" id="WP_090088269.1">
    <property type="nucleotide sequence ID" value="NZ_FOMG01000002.1"/>
</dbReference>
<dbReference type="OrthoDB" id="9806342at2"/>
<evidence type="ECO:0000313" key="3">
    <source>
        <dbReference type="EMBL" id="SFC29036.1"/>
    </source>
</evidence>
<feature type="compositionally biased region" description="Polar residues" evidence="1">
    <location>
        <begin position="1"/>
        <end position="12"/>
    </location>
</feature>